<accession>A0A3M7PWD4</accession>
<comment type="similarity">
    <text evidence="2">Belongs to the TMEM234 family.</text>
</comment>
<evidence type="ECO:0000313" key="7">
    <source>
        <dbReference type="EMBL" id="RNA02988.1"/>
    </source>
</evidence>
<dbReference type="SUPFAM" id="SSF103481">
    <property type="entry name" value="Multidrug resistance efflux transporter EmrE"/>
    <property type="match status" value="1"/>
</dbReference>
<feature type="transmembrane region" description="Helical" evidence="6">
    <location>
        <begin position="59"/>
        <end position="80"/>
    </location>
</feature>
<evidence type="ECO:0000256" key="2">
    <source>
        <dbReference type="ARBA" id="ARBA00005977"/>
    </source>
</evidence>
<dbReference type="Proteomes" id="UP000276133">
    <property type="component" value="Unassembled WGS sequence"/>
</dbReference>
<evidence type="ECO:0000313" key="8">
    <source>
        <dbReference type="Proteomes" id="UP000276133"/>
    </source>
</evidence>
<dbReference type="EMBL" id="REGN01008687">
    <property type="protein sequence ID" value="RNA02988.1"/>
    <property type="molecule type" value="Genomic_DNA"/>
</dbReference>
<dbReference type="GO" id="GO:0016020">
    <property type="term" value="C:membrane"/>
    <property type="evidence" value="ECO:0007669"/>
    <property type="project" value="UniProtKB-SubCell"/>
</dbReference>
<dbReference type="PANTHER" id="PTHR28668:SF1">
    <property type="entry name" value="TRANSMEMBRANE PROTEIN 234"/>
    <property type="match status" value="1"/>
</dbReference>
<protein>
    <submittedName>
        <fullName evidence="7">Transmembrane protein-like</fullName>
    </submittedName>
</protein>
<gene>
    <name evidence="7" type="ORF">BpHYR1_039856</name>
</gene>
<name>A0A3M7PWD4_BRAPC</name>
<feature type="transmembrane region" description="Helical" evidence="6">
    <location>
        <begin position="87"/>
        <end position="107"/>
    </location>
</feature>
<evidence type="ECO:0000256" key="4">
    <source>
        <dbReference type="ARBA" id="ARBA00022989"/>
    </source>
</evidence>
<comment type="caution">
    <text evidence="7">The sequence shown here is derived from an EMBL/GenBank/DDBJ whole genome shotgun (WGS) entry which is preliminary data.</text>
</comment>
<evidence type="ECO:0000256" key="1">
    <source>
        <dbReference type="ARBA" id="ARBA00004141"/>
    </source>
</evidence>
<reference evidence="7 8" key="1">
    <citation type="journal article" date="2018" name="Sci. Rep.">
        <title>Genomic signatures of local adaptation to the degree of environmental predictability in rotifers.</title>
        <authorList>
            <person name="Franch-Gras L."/>
            <person name="Hahn C."/>
            <person name="Garcia-Roger E.M."/>
            <person name="Carmona M.J."/>
            <person name="Serra M."/>
            <person name="Gomez A."/>
        </authorList>
    </citation>
    <scope>NUCLEOTIDE SEQUENCE [LARGE SCALE GENOMIC DNA]</scope>
    <source>
        <strain evidence="7">HYR1</strain>
    </source>
</reference>
<keyword evidence="4 6" id="KW-1133">Transmembrane helix</keyword>
<proteinExistence type="inferred from homology"/>
<dbReference type="InterPro" id="IPR018908">
    <property type="entry name" value="TMEM234"/>
</dbReference>
<organism evidence="7 8">
    <name type="scientific">Brachionus plicatilis</name>
    <name type="common">Marine rotifer</name>
    <name type="synonym">Brachionus muelleri</name>
    <dbReference type="NCBI Taxonomy" id="10195"/>
    <lineage>
        <taxon>Eukaryota</taxon>
        <taxon>Metazoa</taxon>
        <taxon>Spiralia</taxon>
        <taxon>Gnathifera</taxon>
        <taxon>Rotifera</taxon>
        <taxon>Eurotatoria</taxon>
        <taxon>Monogononta</taxon>
        <taxon>Pseudotrocha</taxon>
        <taxon>Ploima</taxon>
        <taxon>Brachionidae</taxon>
        <taxon>Brachionus</taxon>
    </lineage>
</organism>
<dbReference type="PANTHER" id="PTHR28668">
    <property type="entry name" value="TRANSMEMBRANE PROTEIN 234"/>
    <property type="match status" value="1"/>
</dbReference>
<dbReference type="AlphaFoldDB" id="A0A3M7PWD4"/>
<keyword evidence="8" id="KW-1185">Reference proteome</keyword>
<keyword evidence="3 6" id="KW-0812">Transmembrane</keyword>
<evidence type="ECO:0000256" key="6">
    <source>
        <dbReference type="SAM" id="Phobius"/>
    </source>
</evidence>
<comment type="subcellular location">
    <subcellularLocation>
        <location evidence="1">Membrane</location>
        <topology evidence="1">Multi-pass membrane protein</topology>
    </subcellularLocation>
</comment>
<dbReference type="Pfam" id="PF10639">
    <property type="entry name" value="TMEM234"/>
    <property type="match status" value="1"/>
</dbReference>
<keyword evidence="5 6" id="KW-0472">Membrane</keyword>
<dbReference type="OrthoDB" id="43458at2759"/>
<evidence type="ECO:0000256" key="5">
    <source>
        <dbReference type="ARBA" id="ARBA00023136"/>
    </source>
</evidence>
<evidence type="ECO:0000256" key="3">
    <source>
        <dbReference type="ARBA" id="ARBA00022692"/>
    </source>
</evidence>
<dbReference type="InterPro" id="IPR037185">
    <property type="entry name" value="EmrE-like"/>
</dbReference>
<sequence length="137" mass="15387">MQFVLVIASSLLWGITNPFIRKGSIGLEKIKADNFVTKSYLEFKYLFTNLNVNILLSKLFRYLVPFILNQIGSILFYIALASANLSLVVPITNSLTLLFTTIAGIALGEETLNWIKNGKKVENNQLIQSCLKDMRKG</sequence>